<dbReference type="InterPro" id="IPR003764">
    <property type="entry name" value="GlcNAc_6-P_deAcase"/>
</dbReference>
<dbReference type="PANTHER" id="PTHR11113">
    <property type="entry name" value="N-ACETYLGLUCOSAMINE-6-PHOSPHATE DEACETYLASE"/>
    <property type="match status" value="1"/>
</dbReference>
<dbReference type="AlphaFoldDB" id="A0A9D2RL94"/>
<evidence type="ECO:0000256" key="7">
    <source>
        <dbReference type="PIRSR" id="PIRSR038994-2"/>
    </source>
</evidence>
<feature type="binding site" evidence="8">
    <location>
        <position position="207"/>
    </location>
    <ligand>
        <name>Zn(2+)</name>
        <dbReference type="ChEBI" id="CHEBI:29105"/>
    </ligand>
</feature>
<dbReference type="InterPro" id="IPR006680">
    <property type="entry name" value="Amidohydro-rel"/>
</dbReference>
<dbReference type="PIRSF" id="PIRSF038994">
    <property type="entry name" value="NagA"/>
    <property type="match status" value="1"/>
</dbReference>
<dbReference type="Gene3D" id="3.20.20.140">
    <property type="entry name" value="Metal-dependent hydrolases"/>
    <property type="match status" value="1"/>
</dbReference>
<feature type="binding site" evidence="8">
    <location>
        <position position="185"/>
    </location>
    <ligand>
        <name>Zn(2+)</name>
        <dbReference type="ChEBI" id="CHEBI:29105"/>
    </ligand>
</feature>
<evidence type="ECO:0000256" key="3">
    <source>
        <dbReference type="ARBA" id="ARBA00022801"/>
    </source>
</evidence>
<comment type="caution">
    <text evidence="10">The sequence shown here is derived from an EMBL/GenBank/DDBJ whole genome shotgun (WGS) entry which is preliminary data.</text>
</comment>
<dbReference type="InterPro" id="IPR011059">
    <property type="entry name" value="Metal-dep_hydrolase_composite"/>
</dbReference>
<accession>A0A9D2RL94</accession>
<keyword evidence="3 5" id="KW-0378">Hydrolase</keyword>
<organism evidence="10 11">
    <name type="scientific">Candidatus Enterocloster faecavium</name>
    <dbReference type="NCBI Taxonomy" id="2838560"/>
    <lineage>
        <taxon>Bacteria</taxon>
        <taxon>Bacillati</taxon>
        <taxon>Bacillota</taxon>
        <taxon>Clostridia</taxon>
        <taxon>Lachnospirales</taxon>
        <taxon>Lachnospiraceae</taxon>
        <taxon>Enterocloster</taxon>
    </lineage>
</organism>
<dbReference type="GO" id="GO:0046872">
    <property type="term" value="F:metal ion binding"/>
    <property type="evidence" value="ECO:0007669"/>
    <property type="project" value="UniProtKB-KW"/>
</dbReference>
<dbReference type="EMBL" id="DWYS01000063">
    <property type="protein sequence ID" value="HJB07281.1"/>
    <property type="molecule type" value="Genomic_DNA"/>
</dbReference>
<comment type="cofactor">
    <cofactor evidence="8">
        <name>a divalent metal cation</name>
        <dbReference type="ChEBI" id="CHEBI:60240"/>
    </cofactor>
    <text evidence="8">Binds 1 divalent metal cation per subunit.</text>
</comment>
<feature type="binding site" evidence="7">
    <location>
        <position position="242"/>
    </location>
    <ligand>
        <name>substrate</name>
    </ligand>
</feature>
<gene>
    <name evidence="10" type="ORF">H9716_05380</name>
</gene>
<evidence type="ECO:0000256" key="6">
    <source>
        <dbReference type="PIRSR" id="PIRSR038994-1"/>
    </source>
</evidence>
<dbReference type="GO" id="GO:0008448">
    <property type="term" value="F:N-acetylglucosamine-6-phosphate deacetylase activity"/>
    <property type="evidence" value="ECO:0007669"/>
    <property type="project" value="InterPro"/>
</dbReference>
<dbReference type="InterPro" id="IPR032466">
    <property type="entry name" value="Metal_Hydrolase"/>
</dbReference>
<feature type="binding site" evidence="7">
    <location>
        <position position="141"/>
    </location>
    <ligand>
        <name>substrate</name>
    </ligand>
</feature>
<name>A0A9D2RL94_9FIRM</name>
<protein>
    <submittedName>
        <fullName evidence="10">Amidohydrolase family protein</fullName>
    </submittedName>
</protein>
<dbReference type="SUPFAM" id="SSF51338">
    <property type="entry name" value="Composite domain of metallo-dependent hydrolases"/>
    <property type="match status" value="1"/>
</dbReference>
<sequence>MSGFTLKSNHILTEQGFQAGYLTVEDGKIVSVSSLCQGGYEDLGDLSVYPGIIDIHNHGFGGWSMTDPCEEKDIRGYAKALTTVGITGVLPTAKEAAFEAIASVMDQEYEGARVLGIHSEGPFWARGGENTVGESWPAPSVKETERLVKLAGGKMAVMALAPEVPGAYEVIRYLHEHKIRVACCHTKAKAQDIYDAHQKAGLDIATHLGNGMQGIHHRDVGALGALLLLDDIRYEVITDLNHICPDMLRIMFRLQPYDKFCLISDSNFIAGLPAGVYMRYGREMYANEKGLILNSDGRICGSGKWVLHNIGQLVKYVGVPEEEAVKMASINPAAYLGIDHITGSIRPGKKADLAVVDASFTCRRTYVGGELVFDREKTPQEALFNPEAMKRRVRDL</sequence>
<feature type="domain" description="Amidohydrolase-related" evidence="9">
    <location>
        <begin position="48"/>
        <end position="372"/>
    </location>
</feature>
<dbReference type="PANTHER" id="PTHR11113:SF14">
    <property type="entry name" value="N-ACETYLGLUCOSAMINE-6-PHOSPHATE DEACETYLASE"/>
    <property type="match status" value="1"/>
</dbReference>
<evidence type="ECO:0000256" key="1">
    <source>
        <dbReference type="ARBA" id="ARBA00010716"/>
    </source>
</evidence>
<feature type="binding site" evidence="7">
    <location>
        <position position="218"/>
    </location>
    <ligand>
        <name>substrate</name>
    </ligand>
</feature>
<dbReference type="Gene3D" id="2.30.40.10">
    <property type="entry name" value="Urease, subunit C, domain 1"/>
    <property type="match status" value="1"/>
</dbReference>
<keyword evidence="2 8" id="KW-0479">Metal-binding</keyword>
<dbReference type="Pfam" id="PF01979">
    <property type="entry name" value="Amidohydro_1"/>
    <property type="match status" value="1"/>
</dbReference>
<dbReference type="Proteomes" id="UP000886804">
    <property type="component" value="Unassembled WGS sequence"/>
</dbReference>
<evidence type="ECO:0000313" key="10">
    <source>
        <dbReference type="EMBL" id="HJB07281.1"/>
    </source>
</evidence>
<feature type="active site" description="Proton donor/acceptor" evidence="6">
    <location>
        <position position="265"/>
    </location>
</feature>
<evidence type="ECO:0000256" key="2">
    <source>
        <dbReference type="ARBA" id="ARBA00022723"/>
    </source>
</evidence>
<reference evidence="10" key="1">
    <citation type="journal article" date="2021" name="PeerJ">
        <title>Extensive microbial diversity within the chicken gut microbiome revealed by metagenomics and culture.</title>
        <authorList>
            <person name="Gilroy R."/>
            <person name="Ravi A."/>
            <person name="Getino M."/>
            <person name="Pursley I."/>
            <person name="Horton D.L."/>
            <person name="Alikhan N.F."/>
            <person name="Baker D."/>
            <person name="Gharbi K."/>
            <person name="Hall N."/>
            <person name="Watson M."/>
            <person name="Adriaenssens E.M."/>
            <person name="Foster-Nyarko E."/>
            <person name="Jarju S."/>
            <person name="Secka A."/>
            <person name="Antonio M."/>
            <person name="Oren A."/>
            <person name="Chaudhuri R.R."/>
            <person name="La Ragione R."/>
            <person name="Hildebrand F."/>
            <person name="Pallen M.J."/>
        </authorList>
    </citation>
    <scope>NUCLEOTIDE SEQUENCE</scope>
    <source>
        <strain evidence="10">CHK188-4685</strain>
    </source>
</reference>
<feature type="binding site" evidence="7">
    <location>
        <begin position="210"/>
        <end position="211"/>
    </location>
    <ligand>
        <name>substrate</name>
    </ligand>
</feature>
<evidence type="ECO:0000313" key="11">
    <source>
        <dbReference type="Proteomes" id="UP000886804"/>
    </source>
</evidence>
<keyword evidence="4 5" id="KW-0119">Carbohydrate metabolism</keyword>
<evidence type="ECO:0000256" key="8">
    <source>
        <dbReference type="PIRSR" id="PIRSR038994-3"/>
    </source>
</evidence>
<proteinExistence type="inferred from homology"/>
<dbReference type="GO" id="GO:0006046">
    <property type="term" value="P:N-acetylglucosamine catabolic process"/>
    <property type="evidence" value="ECO:0007669"/>
    <property type="project" value="TreeGrafter"/>
</dbReference>
<evidence type="ECO:0000256" key="5">
    <source>
        <dbReference type="PIRNR" id="PIRNR038994"/>
    </source>
</evidence>
<feature type="binding site" evidence="8">
    <location>
        <position position="120"/>
    </location>
    <ligand>
        <name>Zn(2+)</name>
        <dbReference type="ChEBI" id="CHEBI:29105"/>
    </ligand>
</feature>
<dbReference type="SUPFAM" id="SSF51556">
    <property type="entry name" value="Metallo-dependent hydrolases"/>
    <property type="match status" value="1"/>
</dbReference>
<feature type="binding site" evidence="7">
    <location>
        <begin position="299"/>
        <end position="301"/>
    </location>
    <ligand>
        <name>substrate</name>
    </ligand>
</feature>
<evidence type="ECO:0000256" key="4">
    <source>
        <dbReference type="ARBA" id="ARBA00023277"/>
    </source>
</evidence>
<evidence type="ECO:0000259" key="9">
    <source>
        <dbReference type="Pfam" id="PF01979"/>
    </source>
</evidence>
<comment type="similarity">
    <text evidence="1 5">Belongs to the metallo-dependent hydrolases superfamily. NagA family.</text>
</comment>
<reference evidence="10" key="2">
    <citation type="submission" date="2021-04" db="EMBL/GenBank/DDBJ databases">
        <authorList>
            <person name="Gilroy R."/>
        </authorList>
    </citation>
    <scope>NUCLEOTIDE SEQUENCE</scope>
    <source>
        <strain evidence="10">CHK188-4685</strain>
    </source>
</reference>